<name>A0A5B7CVP5_PORTR</name>
<evidence type="ECO:0000313" key="3">
    <source>
        <dbReference type="Proteomes" id="UP000324222"/>
    </source>
</evidence>
<dbReference type="Proteomes" id="UP000324222">
    <property type="component" value="Unassembled WGS sequence"/>
</dbReference>
<reference evidence="2 3" key="1">
    <citation type="submission" date="2019-05" db="EMBL/GenBank/DDBJ databases">
        <title>Another draft genome of Portunus trituberculatus and its Hox gene families provides insights of decapod evolution.</title>
        <authorList>
            <person name="Jeong J.-H."/>
            <person name="Song I."/>
            <person name="Kim S."/>
            <person name="Choi T."/>
            <person name="Kim D."/>
            <person name="Ryu S."/>
            <person name="Kim W."/>
        </authorList>
    </citation>
    <scope>NUCLEOTIDE SEQUENCE [LARGE SCALE GENOMIC DNA]</scope>
    <source>
        <tissue evidence="2">Muscle</tissue>
    </source>
</reference>
<feature type="compositionally biased region" description="Pro residues" evidence="1">
    <location>
        <begin position="24"/>
        <end position="34"/>
    </location>
</feature>
<protein>
    <submittedName>
        <fullName evidence="2">Uncharacterized protein</fullName>
    </submittedName>
</protein>
<evidence type="ECO:0000256" key="1">
    <source>
        <dbReference type="SAM" id="MobiDB-lite"/>
    </source>
</evidence>
<accession>A0A5B7CVP5</accession>
<keyword evidence="3" id="KW-1185">Reference proteome</keyword>
<feature type="region of interest" description="Disordered" evidence="1">
    <location>
        <begin position="14"/>
        <end position="42"/>
    </location>
</feature>
<proteinExistence type="predicted"/>
<comment type="caution">
    <text evidence="2">The sequence shown here is derived from an EMBL/GenBank/DDBJ whole genome shotgun (WGS) entry which is preliminary data.</text>
</comment>
<evidence type="ECO:0000313" key="2">
    <source>
        <dbReference type="EMBL" id="MPC13258.1"/>
    </source>
</evidence>
<sequence length="72" mass="7575">MSIPSCWQNIAQNIDNSGQAGMPSLPPPLPPPPVGSYNTTVPIPRHHRGVTVMQVLAVREEAAGGGHALELL</sequence>
<dbReference type="EMBL" id="VSRR010000268">
    <property type="protein sequence ID" value="MPC13258.1"/>
    <property type="molecule type" value="Genomic_DNA"/>
</dbReference>
<dbReference type="AlphaFoldDB" id="A0A5B7CVP5"/>
<organism evidence="2 3">
    <name type="scientific">Portunus trituberculatus</name>
    <name type="common">Swimming crab</name>
    <name type="synonym">Neptunus trituberculatus</name>
    <dbReference type="NCBI Taxonomy" id="210409"/>
    <lineage>
        <taxon>Eukaryota</taxon>
        <taxon>Metazoa</taxon>
        <taxon>Ecdysozoa</taxon>
        <taxon>Arthropoda</taxon>
        <taxon>Crustacea</taxon>
        <taxon>Multicrustacea</taxon>
        <taxon>Malacostraca</taxon>
        <taxon>Eumalacostraca</taxon>
        <taxon>Eucarida</taxon>
        <taxon>Decapoda</taxon>
        <taxon>Pleocyemata</taxon>
        <taxon>Brachyura</taxon>
        <taxon>Eubrachyura</taxon>
        <taxon>Portunoidea</taxon>
        <taxon>Portunidae</taxon>
        <taxon>Portuninae</taxon>
        <taxon>Portunus</taxon>
    </lineage>
</organism>
<gene>
    <name evidence="2" type="ORF">E2C01_005984</name>
</gene>